<gene>
    <name evidence="2" type="ORF">GCM10011378_25210</name>
</gene>
<feature type="compositionally biased region" description="Basic and acidic residues" evidence="1">
    <location>
        <begin position="69"/>
        <end position="79"/>
    </location>
</feature>
<proteinExistence type="predicted"/>
<dbReference type="RefSeq" id="WP_188558204.1">
    <property type="nucleotide sequence ID" value="NZ_BMGS01000006.1"/>
</dbReference>
<organism evidence="2 3">
    <name type="scientific">Hymenobacter glacieicola</name>
    <dbReference type="NCBI Taxonomy" id="1562124"/>
    <lineage>
        <taxon>Bacteria</taxon>
        <taxon>Pseudomonadati</taxon>
        <taxon>Bacteroidota</taxon>
        <taxon>Cytophagia</taxon>
        <taxon>Cytophagales</taxon>
        <taxon>Hymenobacteraceae</taxon>
        <taxon>Hymenobacter</taxon>
    </lineage>
</organism>
<sequence length="79" mass="8276">MATNDPTNNVTENDDFAERAAQGRQDGSPVGQSSGRPTYGVGGYELNLDAEAGDEGGSGSATSSNTRTSRGEHQEEEQR</sequence>
<protein>
    <submittedName>
        <fullName evidence="2">Uncharacterized protein</fullName>
    </submittedName>
</protein>
<dbReference type="EMBL" id="BMGS01000006">
    <property type="protein sequence ID" value="GGG48002.1"/>
    <property type="molecule type" value="Genomic_DNA"/>
</dbReference>
<feature type="region of interest" description="Disordered" evidence="1">
    <location>
        <begin position="1"/>
        <end position="79"/>
    </location>
</feature>
<evidence type="ECO:0000313" key="2">
    <source>
        <dbReference type="EMBL" id="GGG48002.1"/>
    </source>
</evidence>
<name>A0ABQ1WWH1_9BACT</name>
<accession>A0ABQ1WWH1</accession>
<reference evidence="3" key="1">
    <citation type="journal article" date="2019" name="Int. J. Syst. Evol. Microbiol.">
        <title>The Global Catalogue of Microorganisms (GCM) 10K type strain sequencing project: providing services to taxonomists for standard genome sequencing and annotation.</title>
        <authorList>
            <consortium name="The Broad Institute Genomics Platform"/>
            <consortium name="The Broad Institute Genome Sequencing Center for Infectious Disease"/>
            <person name="Wu L."/>
            <person name="Ma J."/>
        </authorList>
    </citation>
    <scope>NUCLEOTIDE SEQUENCE [LARGE SCALE GENOMIC DNA]</scope>
    <source>
        <strain evidence="3">CGMCC 1.12990</strain>
    </source>
</reference>
<evidence type="ECO:0000313" key="3">
    <source>
        <dbReference type="Proteomes" id="UP000601361"/>
    </source>
</evidence>
<keyword evidence="3" id="KW-1185">Reference proteome</keyword>
<dbReference type="Proteomes" id="UP000601361">
    <property type="component" value="Unassembled WGS sequence"/>
</dbReference>
<comment type="caution">
    <text evidence="2">The sequence shown here is derived from an EMBL/GenBank/DDBJ whole genome shotgun (WGS) entry which is preliminary data.</text>
</comment>
<evidence type="ECO:0000256" key="1">
    <source>
        <dbReference type="SAM" id="MobiDB-lite"/>
    </source>
</evidence>
<feature type="compositionally biased region" description="Polar residues" evidence="1">
    <location>
        <begin position="1"/>
        <end position="11"/>
    </location>
</feature>